<evidence type="ECO:0000313" key="1">
    <source>
        <dbReference type="EMBL" id="QGH72927.1"/>
    </source>
</evidence>
<organism evidence="1 2">
    <name type="scientific">CRESS virus sp. ctf7a5</name>
    <dbReference type="NCBI Taxonomy" id="2656684"/>
    <lineage>
        <taxon>Viruses</taxon>
        <taxon>Monodnaviria</taxon>
        <taxon>Shotokuvirae</taxon>
        <taxon>Cressdnaviricota</taxon>
        <taxon>Arfiviricetes</taxon>
        <taxon>Saturnivirales</taxon>
        <taxon>Kanorauviridae</taxon>
        <taxon>Ninurtavirus</taxon>
        <taxon>Ninurtavirus jaringis</taxon>
    </lineage>
</organism>
<reference evidence="1 2" key="1">
    <citation type="submission" date="2019-10" db="EMBL/GenBank/DDBJ databases">
        <title>Florida's Freshwater Springs.</title>
        <authorList>
            <person name="Malki K."/>
            <person name="Breitbart M."/>
        </authorList>
    </citation>
    <scope>NUCLEOTIDE SEQUENCE [LARGE SCALE GENOMIC DNA]</scope>
    <source>
        <strain evidence="1">Ctf7a5</strain>
    </source>
</reference>
<protein>
    <submittedName>
        <fullName evidence="1">Uncharacterized protein</fullName>
    </submittedName>
</protein>
<keyword evidence="2" id="KW-1185">Reference proteome</keyword>
<sequence length="73" mass="8633">MPSTNYRYLSYMNYLGNKWLWIKHFGDTAAQLEYLDDHIEMEETFPLTQVRSRGGNLINELRPGSRQNPIVIE</sequence>
<proteinExistence type="predicted"/>
<accession>A0A5Q2W404</accession>
<name>A0A5Q2W404_9VIRU</name>
<dbReference type="Proteomes" id="UP000501848">
    <property type="component" value="Segment"/>
</dbReference>
<evidence type="ECO:0000313" key="2">
    <source>
        <dbReference type="Proteomes" id="UP000501848"/>
    </source>
</evidence>
<dbReference type="EMBL" id="MN582084">
    <property type="protein sequence ID" value="QGH72927.1"/>
    <property type="molecule type" value="Genomic_DNA"/>
</dbReference>